<evidence type="ECO:0000313" key="2">
    <source>
        <dbReference type="EMBL" id="PNX97171.1"/>
    </source>
</evidence>
<reference evidence="2 3" key="1">
    <citation type="journal article" date="2014" name="Am. J. Bot.">
        <title>Genome assembly and annotation for red clover (Trifolium pratense; Fabaceae).</title>
        <authorList>
            <person name="Istvanek J."/>
            <person name="Jaros M."/>
            <person name="Krenek A."/>
            <person name="Repkova J."/>
        </authorList>
    </citation>
    <scope>NUCLEOTIDE SEQUENCE [LARGE SCALE GENOMIC DNA]</scope>
    <source>
        <strain evidence="3">cv. Tatra</strain>
        <tissue evidence="2">Young leaves</tissue>
    </source>
</reference>
<sequence length="264" mass="30278">MDHDQKQKAWISWDNVCKSKEDGGLGVKNLELFNLALCAKWKWRCLVDSSASWEPLLRFRYGIGRRSGILDIESLALQRWAGRTILKYRFCRLFSVTIDKNGTILEILKTDGNRREWLWNWRRPLFAWEDEHLKELLELLKDVTLTHGSDQSNILSGRLFKHLWSCSAPSKYLIHGWRVVLNRIATKDCLIASGIQSINSSCVFCNVEAESCNHVLLSCHFAHSVWMTIYRCLGFEGAYAGTIQDHFVQQVVGLKEKSGKGTSG</sequence>
<proteinExistence type="predicted"/>
<evidence type="ECO:0000259" key="1">
    <source>
        <dbReference type="Pfam" id="PF13966"/>
    </source>
</evidence>
<name>A0A2K3N287_TRIPR</name>
<protein>
    <submittedName>
        <fullName evidence="2">Ribonuclease H</fullName>
    </submittedName>
</protein>
<dbReference type="InterPro" id="IPR026960">
    <property type="entry name" value="RVT-Znf"/>
</dbReference>
<feature type="domain" description="Reverse transcriptase zinc-binding" evidence="1">
    <location>
        <begin position="158"/>
        <end position="226"/>
    </location>
</feature>
<reference evidence="2 3" key="2">
    <citation type="journal article" date="2017" name="Front. Plant Sci.">
        <title>Gene Classification and Mining of Molecular Markers Useful in Red Clover (Trifolium pratense) Breeding.</title>
        <authorList>
            <person name="Istvanek J."/>
            <person name="Dluhosova J."/>
            <person name="Dluhos P."/>
            <person name="Patkova L."/>
            <person name="Nedelnik J."/>
            <person name="Repkova J."/>
        </authorList>
    </citation>
    <scope>NUCLEOTIDE SEQUENCE [LARGE SCALE GENOMIC DNA]</scope>
    <source>
        <strain evidence="3">cv. Tatra</strain>
        <tissue evidence="2">Young leaves</tissue>
    </source>
</reference>
<dbReference type="PANTHER" id="PTHR33116">
    <property type="entry name" value="REVERSE TRANSCRIPTASE ZINC-BINDING DOMAIN-CONTAINING PROTEIN-RELATED-RELATED"/>
    <property type="match status" value="1"/>
</dbReference>
<gene>
    <name evidence="2" type="ORF">L195_g020396</name>
</gene>
<dbReference type="Proteomes" id="UP000236291">
    <property type="component" value="Unassembled WGS sequence"/>
</dbReference>
<dbReference type="ExpressionAtlas" id="A0A2K3N287">
    <property type="expression patterns" value="baseline"/>
</dbReference>
<evidence type="ECO:0000313" key="3">
    <source>
        <dbReference type="Proteomes" id="UP000236291"/>
    </source>
</evidence>
<accession>A0A2K3N287</accession>
<comment type="caution">
    <text evidence="2">The sequence shown here is derived from an EMBL/GenBank/DDBJ whole genome shotgun (WGS) entry which is preliminary data.</text>
</comment>
<dbReference type="AlphaFoldDB" id="A0A2K3N287"/>
<organism evidence="2 3">
    <name type="scientific">Trifolium pratense</name>
    <name type="common">Red clover</name>
    <dbReference type="NCBI Taxonomy" id="57577"/>
    <lineage>
        <taxon>Eukaryota</taxon>
        <taxon>Viridiplantae</taxon>
        <taxon>Streptophyta</taxon>
        <taxon>Embryophyta</taxon>
        <taxon>Tracheophyta</taxon>
        <taxon>Spermatophyta</taxon>
        <taxon>Magnoliopsida</taxon>
        <taxon>eudicotyledons</taxon>
        <taxon>Gunneridae</taxon>
        <taxon>Pentapetalae</taxon>
        <taxon>rosids</taxon>
        <taxon>fabids</taxon>
        <taxon>Fabales</taxon>
        <taxon>Fabaceae</taxon>
        <taxon>Papilionoideae</taxon>
        <taxon>50 kb inversion clade</taxon>
        <taxon>NPAAA clade</taxon>
        <taxon>Hologalegina</taxon>
        <taxon>IRL clade</taxon>
        <taxon>Trifolieae</taxon>
        <taxon>Trifolium</taxon>
    </lineage>
</organism>
<dbReference type="PANTHER" id="PTHR33116:SF78">
    <property type="entry name" value="OS12G0587133 PROTEIN"/>
    <property type="match status" value="1"/>
</dbReference>
<dbReference type="EMBL" id="ASHM01015269">
    <property type="protein sequence ID" value="PNX97171.1"/>
    <property type="molecule type" value="Genomic_DNA"/>
</dbReference>
<dbReference type="Pfam" id="PF13966">
    <property type="entry name" value="zf-RVT"/>
    <property type="match status" value="1"/>
</dbReference>
<dbReference type="STRING" id="57577.A0A2K3N287"/>